<dbReference type="KEGG" id="kne:92178965"/>
<accession>A0AAW0Z324</accession>
<dbReference type="Proteomes" id="UP001388673">
    <property type="component" value="Unassembled WGS sequence"/>
</dbReference>
<feature type="region of interest" description="Disordered" evidence="2">
    <location>
        <begin position="114"/>
        <end position="158"/>
    </location>
</feature>
<organism evidence="5 6">
    <name type="scientific">Kwoniella newhampshirensis</name>
    <dbReference type="NCBI Taxonomy" id="1651941"/>
    <lineage>
        <taxon>Eukaryota</taxon>
        <taxon>Fungi</taxon>
        <taxon>Dikarya</taxon>
        <taxon>Basidiomycota</taxon>
        <taxon>Agaricomycotina</taxon>
        <taxon>Tremellomycetes</taxon>
        <taxon>Tremellales</taxon>
        <taxon>Cryptococcaceae</taxon>
        <taxon>Kwoniella</taxon>
    </lineage>
</organism>
<name>A0AAW0Z324_9TREE</name>
<dbReference type="AlphaFoldDB" id="A0AAW0Z324"/>
<reference evidence="5 6" key="1">
    <citation type="journal article" date="2024" name="bioRxiv">
        <title>Comparative genomics of Cryptococcus and Kwoniella reveals pathogenesis evolution and contrasting karyotype dynamics via intercentromeric recombination or chromosome fusion.</title>
        <authorList>
            <person name="Coelho M.A."/>
            <person name="David-Palma M."/>
            <person name="Shea T."/>
            <person name="Bowers K."/>
            <person name="McGinley-Smith S."/>
            <person name="Mohammad A.W."/>
            <person name="Gnirke A."/>
            <person name="Yurkov A.M."/>
            <person name="Nowrousian M."/>
            <person name="Sun S."/>
            <person name="Cuomo C.A."/>
            <person name="Heitman J."/>
        </authorList>
    </citation>
    <scope>NUCLEOTIDE SEQUENCE [LARGE SCALE GENOMIC DNA]</scope>
    <source>
        <strain evidence="5 6">CBS 13917</strain>
    </source>
</reference>
<evidence type="ECO:0000256" key="3">
    <source>
        <dbReference type="SAM" id="SignalP"/>
    </source>
</evidence>
<dbReference type="Pfam" id="PF10342">
    <property type="entry name" value="Kre9_KNH"/>
    <property type="match status" value="1"/>
</dbReference>
<keyword evidence="1 3" id="KW-0732">Signal</keyword>
<evidence type="ECO:0000259" key="4">
    <source>
        <dbReference type="Pfam" id="PF10342"/>
    </source>
</evidence>
<evidence type="ECO:0000313" key="5">
    <source>
        <dbReference type="EMBL" id="KAK8864457.1"/>
    </source>
</evidence>
<proteinExistence type="predicted"/>
<dbReference type="RefSeq" id="XP_066804753.1">
    <property type="nucleotide sequence ID" value="XM_066944830.1"/>
</dbReference>
<comment type="caution">
    <text evidence="5">The sequence shown here is derived from an EMBL/GenBank/DDBJ whole genome shotgun (WGS) entry which is preliminary data.</text>
</comment>
<gene>
    <name evidence="5" type="ORF">IAR55_001706</name>
</gene>
<evidence type="ECO:0000256" key="1">
    <source>
        <dbReference type="ARBA" id="ARBA00022729"/>
    </source>
</evidence>
<dbReference type="GeneID" id="92178965"/>
<keyword evidence="6" id="KW-1185">Reference proteome</keyword>
<evidence type="ECO:0000256" key="2">
    <source>
        <dbReference type="SAM" id="MobiDB-lite"/>
    </source>
</evidence>
<evidence type="ECO:0000313" key="6">
    <source>
        <dbReference type="Proteomes" id="UP001388673"/>
    </source>
</evidence>
<feature type="domain" description="Yeast cell wall synthesis Kre9/Knh1-like N-terminal" evidence="4">
    <location>
        <begin position="24"/>
        <end position="111"/>
    </location>
</feature>
<feature type="compositionally biased region" description="Polar residues" evidence="2">
    <location>
        <begin position="133"/>
        <end position="145"/>
    </location>
</feature>
<feature type="chain" id="PRO_5043418582" description="Yeast cell wall synthesis Kre9/Knh1-like N-terminal domain-containing protein" evidence="3">
    <location>
        <begin position="17"/>
        <end position="182"/>
    </location>
</feature>
<protein>
    <recommendedName>
        <fullName evidence="4">Yeast cell wall synthesis Kre9/Knh1-like N-terminal domain-containing protein</fullName>
    </recommendedName>
</protein>
<dbReference type="EMBL" id="JBCAWK010000003">
    <property type="protein sequence ID" value="KAK8864457.1"/>
    <property type="molecule type" value="Genomic_DNA"/>
</dbReference>
<feature type="compositionally biased region" description="Low complexity" evidence="2">
    <location>
        <begin position="146"/>
        <end position="157"/>
    </location>
</feature>
<sequence>MQIALIFLSFVSLVSATLTISQPTAAHWWVGQSLNTLAWSGTDPNQFSVFLSNPDTSVLTSMLALESIVMTYQTSLTINPGNIKAATGYTLLLTNPLNSSEVYATSESFEIKSVGSTYPPQTTAGNTSTTATVSDVGTPTGTNDVTTATSPTSSQSAGLQSGEVGLWMLALVTIAGGSVASL</sequence>
<feature type="compositionally biased region" description="Low complexity" evidence="2">
    <location>
        <begin position="122"/>
        <end position="132"/>
    </location>
</feature>
<feature type="signal peptide" evidence="3">
    <location>
        <begin position="1"/>
        <end position="16"/>
    </location>
</feature>
<dbReference type="InterPro" id="IPR018466">
    <property type="entry name" value="Kre9/Knh1-like_N"/>
</dbReference>